<evidence type="ECO:0000256" key="1">
    <source>
        <dbReference type="SAM" id="MobiDB-lite"/>
    </source>
</evidence>
<dbReference type="EMBL" id="JBCGDC010000389">
    <property type="protein sequence ID" value="MFB6398713.1"/>
    <property type="molecule type" value="Genomic_DNA"/>
</dbReference>
<feature type="non-terminal residue" evidence="2">
    <location>
        <position position="79"/>
    </location>
</feature>
<accession>A0ABV5D372</accession>
<feature type="compositionally biased region" description="Basic and acidic residues" evidence="1">
    <location>
        <begin position="47"/>
        <end position="72"/>
    </location>
</feature>
<dbReference type="Proteomes" id="UP001582793">
    <property type="component" value="Unassembled WGS sequence"/>
</dbReference>
<gene>
    <name evidence="2" type="ORF">AAFH96_37515</name>
</gene>
<evidence type="ECO:0000313" key="3">
    <source>
        <dbReference type="Proteomes" id="UP001582793"/>
    </source>
</evidence>
<protein>
    <submittedName>
        <fullName evidence="2">Uncharacterized protein</fullName>
    </submittedName>
</protein>
<keyword evidence="3" id="KW-1185">Reference proteome</keyword>
<proteinExistence type="predicted"/>
<feature type="region of interest" description="Disordered" evidence="1">
    <location>
        <begin position="1"/>
        <end position="79"/>
    </location>
</feature>
<comment type="caution">
    <text evidence="2">The sequence shown here is derived from an EMBL/GenBank/DDBJ whole genome shotgun (WGS) entry which is preliminary data.</text>
</comment>
<sequence length="79" mass="7998">MPLRAAGTDPDGTGPVVPRSGNAPPVPPPAPQQTPGAARPPAGPGPRGREIPDFEAGREPFDGFRRAERPPADEPTGGG</sequence>
<evidence type="ECO:0000313" key="2">
    <source>
        <dbReference type="EMBL" id="MFB6398713.1"/>
    </source>
</evidence>
<organism evidence="2 3">
    <name type="scientific">Polymorphospora lycopeni</name>
    <dbReference type="NCBI Taxonomy" id="3140240"/>
    <lineage>
        <taxon>Bacteria</taxon>
        <taxon>Bacillati</taxon>
        <taxon>Actinomycetota</taxon>
        <taxon>Actinomycetes</taxon>
        <taxon>Micromonosporales</taxon>
        <taxon>Micromonosporaceae</taxon>
        <taxon>Polymorphospora</taxon>
    </lineage>
</organism>
<name>A0ABV5D372_9ACTN</name>
<reference evidence="2 3" key="1">
    <citation type="submission" date="2024-04" db="EMBL/GenBank/DDBJ databases">
        <title>Polymorphospora sp. isolated from Baiyangdian Lake in Xiong'an New Area.</title>
        <authorList>
            <person name="Zhang X."/>
            <person name="Liu J."/>
        </authorList>
    </citation>
    <scope>NUCLEOTIDE SEQUENCE [LARGE SCALE GENOMIC DNA]</scope>
    <source>
        <strain evidence="2 3">2-325</strain>
    </source>
</reference>